<protein>
    <submittedName>
        <fullName evidence="1">Uncharacterized protein</fullName>
    </submittedName>
</protein>
<dbReference type="Proteomes" id="UP000290288">
    <property type="component" value="Unassembled WGS sequence"/>
</dbReference>
<gene>
    <name evidence="1" type="ORF">EST38_g10485</name>
</gene>
<accession>A0A4Q2D792</accession>
<dbReference type="EMBL" id="SDEE01000561">
    <property type="protein sequence ID" value="RXW15367.1"/>
    <property type="molecule type" value="Genomic_DNA"/>
</dbReference>
<reference evidence="1 2" key="1">
    <citation type="submission" date="2019-01" db="EMBL/GenBank/DDBJ databases">
        <title>Draft genome sequence of Psathyrella aberdarensis IHI B618.</title>
        <authorList>
            <person name="Buettner E."/>
            <person name="Kellner H."/>
        </authorList>
    </citation>
    <scope>NUCLEOTIDE SEQUENCE [LARGE SCALE GENOMIC DNA]</scope>
    <source>
        <strain evidence="1 2">IHI B618</strain>
    </source>
</reference>
<organism evidence="1 2">
    <name type="scientific">Candolleomyces aberdarensis</name>
    <dbReference type="NCBI Taxonomy" id="2316362"/>
    <lineage>
        <taxon>Eukaryota</taxon>
        <taxon>Fungi</taxon>
        <taxon>Dikarya</taxon>
        <taxon>Basidiomycota</taxon>
        <taxon>Agaricomycotina</taxon>
        <taxon>Agaricomycetes</taxon>
        <taxon>Agaricomycetidae</taxon>
        <taxon>Agaricales</taxon>
        <taxon>Agaricineae</taxon>
        <taxon>Psathyrellaceae</taxon>
        <taxon>Candolleomyces</taxon>
    </lineage>
</organism>
<dbReference type="AlphaFoldDB" id="A0A4Q2D792"/>
<sequence>MAIHRISNLGALILIHGNRFPFHVIMVPVLEAEIRIGTALIVIIHIERYVEKHVRTWF</sequence>
<name>A0A4Q2D792_9AGAR</name>
<evidence type="ECO:0000313" key="1">
    <source>
        <dbReference type="EMBL" id="RXW15367.1"/>
    </source>
</evidence>
<proteinExistence type="predicted"/>
<comment type="caution">
    <text evidence="1">The sequence shown here is derived from an EMBL/GenBank/DDBJ whole genome shotgun (WGS) entry which is preliminary data.</text>
</comment>
<keyword evidence="2" id="KW-1185">Reference proteome</keyword>
<evidence type="ECO:0000313" key="2">
    <source>
        <dbReference type="Proteomes" id="UP000290288"/>
    </source>
</evidence>